<evidence type="ECO:0000256" key="2">
    <source>
        <dbReference type="SAM" id="SignalP"/>
    </source>
</evidence>
<keyword evidence="2" id="KW-0732">Signal</keyword>
<reference evidence="4" key="1">
    <citation type="submission" date="2019-07" db="EMBL/GenBank/DDBJ databases">
        <title>Shewanella sp. YLB-08 draft genomic sequence.</title>
        <authorList>
            <person name="Yu L."/>
        </authorList>
    </citation>
    <scope>NUCLEOTIDE SEQUENCE [LARGE SCALE GENOMIC DNA]</scope>
    <source>
        <strain evidence="4">JCM 20706</strain>
    </source>
</reference>
<feature type="chain" id="PRO_5021976771" description="DUF5667 domain-containing protein" evidence="2">
    <location>
        <begin position="23"/>
        <end position="241"/>
    </location>
</feature>
<organism evidence="3 4">
    <name type="scientific">Shewanella hanedai</name>
    <name type="common">Alteromonas hanedai</name>
    <dbReference type="NCBI Taxonomy" id="25"/>
    <lineage>
        <taxon>Bacteria</taxon>
        <taxon>Pseudomonadati</taxon>
        <taxon>Pseudomonadota</taxon>
        <taxon>Gammaproteobacteria</taxon>
        <taxon>Alteromonadales</taxon>
        <taxon>Shewanellaceae</taxon>
        <taxon>Shewanella</taxon>
    </lineage>
</organism>
<keyword evidence="4" id="KW-1185">Reference proteome</keyword>
<dbReference type="RefSeq" id="WP_144042562.1">
    <property type="nucleotide sequence ID" value="NZ_BMPL01000048.1"/>
</dbReference>
<sequence length="241" mass="27184">MKSKKLAILFVCTSLLAFTANAAPSNVREIEIVDSATVMNINQDENELTQVSVKLGKEKHEFTFTPAELKDPAVIKSKLAELPEKPKKTLTKLLTKLTAMEHRKFAQFHSKELDAKTRKKLETIAKKMEGKEAEMQRIAMKLEAKAAEMEAHAMEFEVLHQQQEDEYAFIVESIEGNVADIVSEFGDLDIDIDFAHDNGHGNRIVIINGHDEDEQAEHLIKMIKNSNLTDEDKQAIKEALN</sequence>
<protein>
    <recommendedName>
        <fullName evidence="5">DUF5667 domain-containing protein</fullName>
    </recommendedName>
</protein>
<feature type="signal peptide" evidence="2">
    <location>
        <begin position="1"/>
        <end position="22"/>
    </location>
</feature>
<evidence type="ECO:0000256" key="1">
    <source>
        <dbReference type="SAM" id="Coils"/>
    </source>
</evidence>
<keyword evidence="1" id="KW-0175">Coiled coil</keyword>
<dbReference type="EMBL" id="VKGK01000045">
    <property type="protein sequence ID" value="TRY11631.1"/>
    <property type="molecule type" value="Genomic_DNA"/>
</dbReference>
<dbReference type="Proteomes" id="UP000318126">
    <property type="component" value="Unassembled WGS sequence"/>
</dbReference>
<evidence type="ECO:0008006" key="5">
    <source>
        <dbReference type="Google" id="ProtNLM"/>
    </source>
</evidence>
<evidence type="ECO:0000313" key="3">
    <source>
        <dbReference type="EMBL" id="TRY11631.1"/>
    </source>
</evidence>
<dbReference type="AlphaFoldDB" id="A0A553JGP8"/>
<accession>A0A553JGP8</accession>
<proteinExistence type="predicted"/>
<comment type="caution">
    <text evidence="3">The sequence shown here is derived from an EMBL/GenBank/DDBJ whole genome shotgun (WGS) entry which is preliminary data.</text>
</comment>
<feature type="coiled-coil region" evidence="1">
    <location>
        <begin position="125"/>
        <end position="152"/>
    </location>
</feature>
<evidence type="ECO:0000313" key="4">
    <source>
        <dbReference type="Proteomes" id="UP000318126"/>
    </source>
</evidence>
<dbReference type="OrthoDB" id="6272710at2"/>
<gene>
    <name evidence="3" type="ORF">FN961_23385</name>
</gene>
<name>A0A553JGP8_SHEHA</name>